<keyword evidence="1" id="KW-0808">Transferase</keyword>
<dbReference type="GO" id="GO:0004396">
    <property type="term" value="F:hexokinase activity"/>
    <property type="evidence" value="ECO:0007669"/>
    <property type="project" value="TreeGrafter"/>
</dbReference>
<name>A0A162KV96_9PROT</name>
<dbReference type="EMBL" id="LPZR01000160">
    <property type="protein sequence ID" value="KYO52197.1"/>
    <property type="molecule type" value="Genomic_DNA"/>
</dbReference>
<keyword evidence="1" id="KW-0418">Kinase</keyword>
<organism evidence="1 2">
    <name type="scientific">Tistrella mobilis</name>
    <dbReference type="NCBI Taxonomy" id="171437"/>
    <lineage>
        <taxon>Bacteria</taxon>
        <taxon>Pseudomonadati</taxon>
        <taxon>Pseudomonadota</taxon>
        <taxon>Alphaproteobacteria</taxon>
        <taxon>Geminicoccales</taxon>
        <taxon>Geminicoccaceae</taxon>
        <taxon>Tistrella</taxon>
    </lineage>
</organism>
<accession>A0A162KV96</accession>
<dbReference type="Proteomes" id="UP000075787">
    <property type="component" value="Unassembled WGS sequence"/>
</dbReference>
<dbReference type="SUPFAM" id="SSF53067">
    <property type="entry name" value="Actin-like ATPase domain"/>
    <property type="match status" value="1"/>
</dbReference>
<reference evidence="1 2" key="1">
    <citation type="submission" date="2015-12" db="EMBL/GenBank/DDBJ databases">
        <title>Genome sequence of Tistrella mobilis MCCC 1A02139.</title>
        <authorList>
            <person name="Lu L."/>
            <person name="Lai Q."/>
            <person name="Shao Z."/>
            <person name="Qian P."/>
        </authorList>
    </citation>
    <scope>NUCLEOTIDE SEQUENCE [LARGE SCALE GENOMIC DNA]</scope>
    <source>
        <strain evidence="1 2">MCCC 1A02139</strain>
    </source>
</reference>
<dbReference type="Gene3D" id="3.30.420.40">
    <property type="match status" value="2"/>
</dbReference>
<dbReference type="AlphaFoldDB" id="A0A162KV96"/>
<evidence type="ECO:0000313" key="1">
    <source>
        <dbReference type="EMBL" id="KYO52197.1"/>
    </source>
</evidence>
<dbReference type="PANTHER" id="PTHR18964:SF174">
    <property type="entry name" value="D-ALLOSE KINASE-RELATED"/>
    <property type="match status" value="1"/>
</dbReference>
<comment type="caution">
    <text evidence="1">The sequence shown here is derived from an EMBL/GenBank/DDBJ whole genome shotgun (WGS) entry which is preliminary data.</text>
</comment>
<dbReference type="PROSITE" id="PS01125">
    <property type="entry name" value="ROK"/>
    <property type="match status" value="1"/>
</dbReference>
<dbReference type="PANTHER" id="PTHR18964">
    <property type="entry name" value="ROK (REPRESSOR, ORF, KINASE) FAMILY"/>
    <property type="match status" value="1"/>
</dbReference>
<dbReference type="InterPro" id="IPR043129">
    <property type="entry name" value="ATPase_NBD"/>
</dbReference>
<dbReference type="RefSeq" id="WP_062764722.1">
    <property type="nucleotide sequence ID" value="NZ_CP121045.1"/>
</dbReference>
<evidence type="ECO:0000313" key="2">
    <source>
        <dbReference type="Proteomes" id="UP000075787"/>
    </source>
</evidence>
<dbReference type="OrthoDB" id="9810372at2"/>
<protein>
    <submittedName>
        <fullName evidence="1">Fructokinase</fullName>
    </submittedName>
</protein>
<dbReference type="Pfam" id="PF00480">
    <property type="entry name" value="ROK"/>
    <property type="match status" value="1"/>
</dbReference>
<dbReference type="GeneID" id="97243355"/>
<dbReference type="InterPro" id="IPR049874">
    <property type="entry name" value="ROK_cs"/>
</dbReference>
<dbReference type="InterPro" id="IPR000600">
    <property type="entry name" value="ROK"/>
</dbReference>
<sequence>MQSRVLVGIDLGGTKIAAVAIERATGRTLAHLRMPTPRGDYDATIRTIDEIATRAEQAAGVTQRLPLGIGMPGAISPKTGLVKNANSTWLNGRPLDRDFTARTGRAVRLANDANCLAVSEAVDGAAAGARLVFAAILGTGIGGGIAIDGRVHDGADAIAGEWGHTPMPWAQPWSRAPGETPPPQAADLPELPGPACYCGRTGCIETLLSGPGLARDAARLRGLDDAAAALERSAEAVLAAEGDGAPWALAAVARWRHRFGRALAMIVNILDPDVIVLGGGLSQVPALVADPQPLVAPWLFSDRMRTPVRIARHGDDSGVRGAARLWDSA</sequence>
<gene>
    <name evidence="1" type="ORF">AUP44_06030</name>
</gene>
<proteinExistence type="predicted"/>